<keyword evidence="2" id="KW-1185">Reference proteome</keyword>
<dbReference type="EMBL" id="JACTNZ010000044">
    <property type="protein sequence ID" value="KAG5512723.1"/>
    <property type="molecule type" value="Genomic_DNA"/>
</dbReference>
<dbReference type="AlphaFoldDB" id="A0AAV6HI21"/>
<protein>
    <submittedName>
        <fullName evidence="1">Uncharacterized protein</fullName>
    </submittedName>
</protein>
<dbReference type="Proteomes" id="UP000823749">
    <property type="component" value="Unassembled WGS sequence"/>
</dbReference>
<sequence>MLQPEQATKLQGDFSLESVFLERSRELFQELNELSGSSAISSLKESNASRSVSLLNLQATSVAVVKNNTKLSSFIL</sequence>
<evidence type="ECO:0000313" key="1">
    <source>
        <dbReference type="EMBL" id="KAG5512723.1"/>
    </source>
</evidence>
<proteinExistence type="predicted"/>
<accession>A0AAV6HI21</accession>
<name>A0AAV6HI21_9ERIC</name>
<comment type="caution">
    <text evidence="1">The sequence shown here is derived from an EMBL/GenBank/DDBJ whole genome shotgun (WGS) entry which is preliminary data.</text>
</comment>
<evidence type="ECO:0000313" key="2">
    <source>
        <dbReference type="Proteomes" id="UP000823749"/>
    </source>
</evidence>
<reference evidence="1" key="1">
    <citation type="submission" date="2020-08" db="EMBL/GenBank/DDBJ databases">
        <title>Plant Genome Project.</title>
        <authorList>
            <person name="Zhang R.-G."/>
        </authorList>
    </citation>
    <scope>NUCLEOTIDE SEQUENCE</scope>
    <source>
        <strain evidence="1">WSP0</strain>
        <tissue evidence="1">Leaf</tissue>
    </source>
</reference>
<organism evidence="1 2">
    <name type="scientific">Rhododendron griersonianum</name>
    <dbReference type="NCBI Taxonomy" id="479676"/>
    <lineage>
        <taxon>Eukaryota</taxon>
        <taxon>Viridiplantae</taxon>
        <taxon>Streptophyta</taxon>
        <taxon>Embryophyta</taxon>
        <taxon>Tracheophyta</taxon>
        <taxon>Spermatophyta</taxon>
        <taxon>Magnoliopsida</taxon>
        <taxon>eudicotyledons</taxon>
        <taxon>Gunneridae</taxon>
        <taxon>Pentapetalae</taxon>
        <taxon>asterids</taxon>
        <taxon>Ericales</taxon>
        <taxon>Ericaceae</taxon>
        <taxon>Ericoideae</taxon>
        <taxon>Rhodoreae</taxon>
        <taxon>Rhododendron</taxon>
    </lineage>
</organism>
<gene>
    <name evidence="1" type="ORF">RHGRI_038864</name>
</gene>